<dbReference type="CDD" id="cd07505">
    <property type="entry name" value="HAD_BPGM-like"/>
    <property type="match status" value="1"/>
</dbReference>
<dbReference type="Proteomes" id="UP000676409">
    <property type="component" value="Chromosome"/>
</dbReference>
<dbReference type="NCBIfam" id="TIGR01509">
    <property type="entry name" value="HAD-SF-IA-v3"/>
    <property type="match status" value="1"/>
</dbReference>
<reference evidence="1" key="1">
    <citation type="submission" date="2021-04" db="EMBL/GenBank/DDBJ databases">
        <title>The complete genome sequence of Caulobacter sp. S6.</title>
        <authorList>
            <person name="Tang Y."/>
            <person name="Ouyang W."/>
            <person name="Liu Q."/>
            <person name="Huang B."/>
            <person name="Guo Z."/>
            <person name="Lei P."/>
        </authorList>
    </citation>
    <scope>NUCLEOTIDE SEQUENCE</scope>
    <source>
        <strain evidence="1">S6</strain>
    </source>
</reference>
<evidence type="ECO:0000313" key="2">
    <source>
        <dbReference type="Proteomes" id="UP000676409"/>
    </source>
</evidence>
<dbReference type="SFLD" id="SFLDG01129">
    <property type="entry name" value="C1.5:_HAD__Beta-PGM__Phosphata"/>
    <property type="match status" value="1"/>
</dbReference>
<dbReference type="KEGG" id="caul:KCG34_09150"/>
<dbReference type="InterPro" id="IPR023214">
    <property type="entry name" value="HAD_sf"/>
</dbReference>
<dbReference type="InterPro" id="IPR006439">
    <property type="entry name" value="HAD-SF_hydro_IA"/>
</dbReference>
<sequence length="225" mass="24159">MAFPRPVQAVVFDMDGLLIDSEGLVREGILMAARNLGFEMPVSVCAAMIGLPMERGKAVIRDHFGPGFDMESYVAEEQRVIAGLFQEGVALKAGVVEILDQLDILALPRAVATSSGRGSVNANLGFNEILHRFHAIVSREDVSRHKPHPDPFLKAAAHLGVEPHACLALEDSHNGVRAAHAAGMMTVMVPDLLDPTEEMHAKCVHIAESLHEVTRLLALQAGAAP</sequence>
<dbReference type="InterPro" id="IPR036412">
    <property type="entry name" value="HAD-like_sf"/>
</dbReference>
<organism evidence="1 2">
    <name type="scientific">Phenylobacterium montanum</name>
    <dbReference type="NCBI Taxonomy" id="2823693"/>
    <lineage>
        <taxon>Bacteria</taxon>
        <taxon>Pseudomonadati</taxon>
        <taxon>Pseudomonadota</taxon>
        <taxon>Alphaproteobacteria</taxon>
        <taxon>Caulobacterales</taxon>
        <taxon>Caulobacteraceae</taxon>
        <taxon>Phenylobacterium</taxon>
    </lineage>
</organism>
<proteinExistence type="predicted"/>
<dbReference type="Pfam" id="PF13419">
    <property type="entry name" value="HAD_2"/>
    <property type="match status" value="1"/>
</dbReference>
<dbReference type="SFLD" id="SFLDG01135">
    <property type="entry name" value="C1.5.6:_HAD__Beta-PGM__Phospha"/>
    <property type="match status" value="1"/>
</dbReference>
<name>A0A975G3Q2_9CAUL</name>
<dbReference type="Gene3D" id="3.40.50.1000">
    <property type="entry name" value="HAD superfamily/HAD-like"/>
    <property type="match status" value="1"/>
</dbReference>
<dbReference type="PANTHER" id="PTHR18901:SF38">
    <property type="entry name" value="PSEUDOURIDINE-5'-PHOSPHATASE"/>
    <property type="match status" value="1"/>
</dbReference>
<evidence type="ECO:0000313" key="1">
    <source>
        <dbReference type="EMBL" id="QUD90007.1"/>
    </source>
</evidence>
<keyword evidence="2" id="KW-1185">Reference proteome</keyword>
<protein>
    <submittedName>
        <fullName evidence="1">HAD family phosphatase</fullName>
    </submittedName>
</protein>
<dbReference type="Gene3D" id="1.10.150.240">
    <property type="entry name" value="Putative phosphatase, domain 2"/>
    <property type="match status" value="1"/>
</dbReference>
<dbReference type="SFLD" id="SFLDS00003">
    <property type="entry name" value="Haloacid_Dehalogenase"/>
    <property type="match status" value="1"/>
</dbReference>
<dbReference type="PANTHER" id="PTHR18901">
    <property type="entry name" value="2-DEOXYGLUCOSE-6-PHOSPHATE PHOSPHATASE 2"/>
    <property type="match status" value="1"/>
</dbReference>
<dbReference type="InterPro" id="IPR023198">
    <property type="entry name" value="PGP-like_dom2"/>
</dbReference>
<accession>A0A975G3Q2</accession>
<gene>
    <name evidence="1" type="ORF">KCG34_09150</name>
</gene>
<dbReference type="AlphaFoldDB" id="A0A975G3Q2"/>
<dbReference type="RefSeq" id="WP_211940058.1">
    <property type="nucleotide sequence ID" value="NZ_CP073078.1"/>
</dbReference>
<dbReference type="PRINTS" id="PR00413">
    <property type="entry name" value="HADHALOGNASE"/>
</dbReference>
<dbReference type="InterPro" id="IPR041492">
    <property type="entry name" value="HAD_2"/>
</dbReference>
<dbReference type="SUPFAM" id="SSF56784">
    <property type="entry name" value="HAD-like"/>
    <property type="match status" value="1"/>
</dbReference>
<dbReference type="EMBL" id="CP073078">
    <property type="protein sequence ID" value="QUD90007.1"/>
    <property type="molecule type" value="Genomic_DNA"/>
</dbReference>